<keyword evidence="1" id="KW-1133">Transmembrane helix</keyword>
<dbReference type="Pfam" id="PF13462">
    <property type="entry name" value="Thioredoxin_4"/>
    <property type="match status" value="1"/>
</dbReference>
<evidence type="ECO:0000313" key="4">
    <source>
        <dbReference type="Proteomes" id="UP000638043"/>
    </source>
</evidence>
<evidence type="ECO:0000313" key="3">
    <source>
        <dbReference type="EMBL" id="GGO66136.1"/>
    </source>
</evidence>
<accession>A0ABQ2N5B7</accession>
<feature type="transmembrane region" description="Helical" evidence="1">
    <location>
        <begin position="9"/>
        <end position="32"/>
    </location>
</feature>
<dbReference type="Proteomes" id="UP000638043">
    <property type="component" value="Unassembled WGS sequence"/>
</dbReference>
<dbReference type="CDD" id="cd02972">
    <property type="entry name" value="DsbA_family"/>
    <property type="match status" value="1"/>
</dbReference>
<organism evidence="3 4">
    <name type="scientific">Microbacterium nanhaiense</name>
    <dbReference type="NCBI Taxonomy" id="1301026"/>
    <lineage>
        <taxon>Bacteria</taxon>
        <taxon>Bacillati</taxon>
        <taxon>Actinomycetota</taxon>
        <taxon>Actinomycetes</taxon>
        <taxon>Micrococcales</taxon>
        <taxon>Microbacteriaceae</taxon>
        <taxon>Microbacterium</taxon>
    </lineage>
</organism>
<name>A0ABQ2N5B7_9MICO</name>
<keyword evidence="1" id="KW-0472">Membrane</keyword>
<evidence type="ECO:0000256" key="1">
    <source>
        <dbReference type="SAM" id="Phobius"/>
    </source>
</evidence>
<keyword evidence="4" id="KW-1185">Reference proteome</keyword>
<sequence length="224" mass="23601">MANSANKSLFAMIIAVVAVIAVTVVAVLVYLMNRDATVEVEAPDIAVVDQQSGAIVVGSSEHVLETYVDFMCPFCGEFERSWGPSIAEAVEDGSIELHVYPVGFLDPQSDGTDYSSRAASSLYCLADEDPDAVLPYMASLFADQPSEGSPGLSDEELLAHAADAGVSSGSFQECVRAQTHKELISQLNGTVPVNPATGSRGIPTILLDGERIEYTDGPGVLDSL</sequence>
<dbReference type="RefSeq" id="WP_188702364.1">
    <property type="nucleotide sequence ID" value="NZ_BMMQ01000008.1"/>
</dbReference>
<dbReference type="InterPro" id="IPR012336">
    <property type="entry name" value="Thioredoxin-like_fold"/>
</dbReference>
<reference evidence="4" key="1">
    <citation type="journal article" date="2019" name="Int. J. Syst. Evol. Microbiol.">
        <title>The Global Catalogue of Microorganisms (GCM) 10K type strain sequencing project: providing services to taxonomists for standard genome sequencing and annotation.</title>
        <authorList>
            <consortium name="The Broad Institute Genomics Platform"/>
            <consortium name="The Broad Institute Genome Sequencing Center for Infectious Disease"/>
            <person name="Wu L."/>
            <person name="Ma J."/>
        </authorList>
    </citation>
    <scope>NUCLEOTIDE SEQUENCE [LARGE SCALE GENOMIC DNA]</scope>
    <source>
        <strain evidence="4">CGMCC 4.7181</strain>
    </source>
</reference>
<dbReference type="SUPFAM" id="SSF52833">
    <property type="entry name" value="Thioredoxin-like"/>
    <property type="match status" value="1"/>
</dbReference>
<protein>
    <recommendedName>
        <fullName evidence="2">Thioredoxin-like fold domain-containing protein</fullName>
    </recommendedName>
</protein>
<dbReference type="EMBL" id="BMMQ01000008">
    <property type="protein sequence ID" value="GGO66136.1"/>
    <property type="molecule type" value="Genomic_DNA"/>
</dbReference>
<gene>
    <name evidence="3" type="ORF">GCM10010910_24900</name>
</gene>
<proteinExistence type="predicted"/>
<keyword evidence="1" id="KW-0812">Transmembrane</keyword>
<evidence type="ECO:0000259" key="2">
    <source>
        <dbReference type="Pfam" id="PF13462"/>
    </source>
</evidence>
<dbReference type="Gene3D" id="3.40.30.10">
    <property type="entry name" value="Glutaredoxin"/>
    <property type="match status" value="1"/>
</dbReference>
<comment type="caution">
    <text evidence="3">The sequence shown here is derived from an EMBL/GenBank/DDBJ whole genome shotgun (WGS) entry which is preliminary data.</text>
</comment>
<dbReference type="InterPro" id="IPR036249">
    <property type="entry name" value="Thioredoxin-like_sf"/>
</dbReference>
<feature type="domain" description="Thioredoxin-like fold" evidence="2">
    <location>
        <begin position="57"/>
        <end position="213"/>
    </location>
</feature>